<proteinExistence type="predicted"/>
<name>A0A0E9XFJ6_ANGAN</name>
<organism evidence="1">
    <name type="scientific">Anguilla anguilla</name>
    <name type="common">European freshwater eel</name>
    <name type="synonym">Muraena anguilla</name>
    <dbReference type="NCBI Taxonomy" id="7936"/>
    <lineage>
        <taxon>Eukaryota</taxon>
        <taxon>Metazoa</taxon>
        <taxon>Chordata</taxon>
        <taxon>Craniata</taxon>
        <taxon>Vertebrata</taxon>
        <taxon>Euteleostomi</taxon>
        <taxon>Actinopterygii</taxon>
        <taxon>Neopterygii</taxon>
        <taxon>Teleostei</taxon>
        <taxon>Anguilliformes</taxon>
        <taxon>Anguillidae</taxon>
        <taxon>Anguilla</taxon>
    </lineage>
</organism>
<evidence type="ECO:0000313" key="1">
    <source>
        <dbReference type="EMBL" id="JAI00626.1"/>
    </source>
</evidence>
<protein>
    <submittedName>
        <fullName evidence="1">Uncharacterized protein</fullName>
    </submittedName>
</protein>
<reference evidence="1" key="2">
    <citation type="journal article" date="2015" name="Fish Shellfish Immunol.">
        <title>Early steps in the European eel (Anguilla anguilla)-Vibrio vulnificus interaction in the gills: Role of the RtxA13 toxin.</title>
        <authorList>
            <person name="Callol A."/>
            <person name="Pajuelo D."/>
            <person name="Ebbesson L."/>
            <person name="Teles M."/>
            <person name="MacKenzie S."/>
            <person name="Amaro C."/>
        </authorList>
    </citation>
    <scope>NUCLEOTIDE SEQUENCE</scope>
</reference>
<accession>A0A0E9XFJ6</accession>
<dbReference type="AlphaFoldDB" id="A0A0E9XFJ6"/>
<reference evidence="1" key="1">
    <citation type="submission" date="2014-11" db="EMBL/GenBank/DDBJ databases">
        <authorList>
            <person name="Amaro Gonzalez C."/>
        </authorList>
    </citation>
    <scope>NUCLEOTIDE SEQUENCE</scope>
</reference>
<dbReference type="EMBL" id="GBXM01007952">
    <property type="protein sequence ID" value="JAI00626.1"/>
    <property type="molecule type" value="Transcribed_RNA"/>
</dbReference>
<sequence length="22" mass="2581">MDDLTIAEALEQIEYTNGFFFL</sequence>